<feature type="transmembrane region" description="Helical" evidence="1">
    <location>
        <begin position="307"/>
        <end position="330"/>
    </location>
</feature>
<evidence type="ECO:0000313" key="3">
    <source>
        <dbReference type="EMBL" id="SFC66228.1"/>
    </source>
</evidence>
<feature type="transmembrane region" description="Helical" evidence="1">
    <location>
        <begin position="442"/>
        <end position="461"/>
    </location>
</feature>
<dbReference type="Proteomes" id="UP000236729">
    <property type="component" value="Unassembled WGS sequence"/>
</dbReference>
<evidence type="ECO:0000313" key="2">
    <source>
        <dbReference type="EMBL" id="SEF81459.1"/>
    </source>
</evidence>
<feature type="transmembrane region" description="Helical" evidence="1">
    <location>
        <begin position="412"/>
        <end position="436"/>
    </location>
</feature>
<feature type="transmembrane region" description="Helical" evidence="1">
    <location>
        <begin position="265"/>
        <end position="287"/>
    </location>
</feature>
<gene>
    <name evidence="2" type="ORF">SAMN02982929_00741</name>
    <name evidence="3" type="ORF">SAMN05216506_1011330</name>
</gene>
<feature type="transmembrane region" description="Helical" evidence="1">
    <location>
        <begin position="473"/>
        <end position="498"/>
    </location>
</feature>
<dbReference type="AlphaFoldDB" id="A0A1H5V2C6"/>
<protein>
    <submittedName>
        <fullName evidence="2">Aminobenzoyl-glutamate transport protein</fullName>
    </submittedName>
</protein>
<dbReference type="GO" id="GO:0015558">
    <property type="term" value="F:secondary active p-aminobenzoyl-glutamate transmembrane transporter activity"/>
    <property type="evidence" value="ECO:0007669"/>
    <property type="project" value="InterPro"/>
</dbReference>
<dbReference type="PANTHER" id="PTHR30282">
    <property type="entry name" value="P-AMINOBENZOYL GLUTAMATE TRANSPORTER"/>
    <property type="match status" value="1"/>
</dbReference>
<dbReference type="SMR" id="A0A1H5V2C6"/>
<name>A0A1H5V2C6_9PSEU</name>
<keyword evidence="1" id="KW-1133">Transmembrane helix</keyword>
<proteinExistence type="predicted"/>
<keyword evidence="1" id="KW-0812">Transmembrane</keyword>
<evidence type="ECO:0000313" key="4">
    <source>
        <dbReference type="Proteomes" id="UP000199690"/>
    </source>
</evidence>
<feature type="transmembrane region" description="Helical" evidence="1">
    <location>
        <begin position="66"/>
        <end position="85"/>
    </location>
</feature>
<dbReference type="EMBL" id="FOME01000001">
    <property type="protein sequence ID" value="SFC66228.1"/>
    <property type="molecule type" value="Genomic_DNA"/>
</dbReference>
<feature type="transmembrane region" description="Helical" evidence="1">
    <location>
        <begin position="33"/>
        <end position="54"/>
    </location>
</feature>
<evidence type="ECO:0000313" key="5">
    <source>
        <dbReference type="Proteomes" id="UP000236729"/>
    </source>
</evidence>
<dbReference type="Proteomes" id="UP000199690">
    <property type="component" value="Unassembled WGS sequence"/>
</dbReference>
<keyword evidence="1" id="KW-0472">Membrane</keyword>
<dbReference type="PANTHER" id="PTHR30282:SF0">
    <property type="entry name" value="P-AMINOBENZOYL-GLUTAMATE TRANSPORT PROTEIN"/>
    <property type="match status" value="1"/>
</dbReference>
<dbReference type="EMBL" id="FNVB01000002">
    <property type="protein sequence ID" value="SEF81459.1"/>
    <property type="molecule type" value="Genomic_DNA"/>
</dbReference>
<feature type="transmembrane region" description="Helical" evidence="1">
    <location>
        <begin position="216"/>
        <end position="238"/>
    </location>
</feature>
<feature type="transmembrane region" description="Helical" evidence="1">
    <location>
        <begin position="351"/>
        <end position="376"/>
    </location>
</feature>
<accession>A0A1H5V2C6</accession>
<keyword evidence="4" id="KW-1185">Reference proteome</keyword>
<dbReference type="InterPro" id="IPR004697">
    <property type="entry name" value="AbgT"/>
</dbReference>
<organism evidence="2 5">
    <name type="scientific">Saccharopolyspora kobensis</name>
    <dbReference type="NCBI Taxonomy" id="146035"/>
    <lineage>
        <taxon>Bacteria</taxon>
        <taxon>Bacillati</taxon>
        <taxon>Actinomycetota</taxon>
        <taxon>Actinomycetes</taxon>
        <taxon>Pseudonocardiales</taxon>
        <taxon>Pseudonocardiaceae</taxon>
        <taxon>Saccharopolyspora</taxon>
    </lineage>
</organism>
<feature type="transmembrane region" description="Helical" evidence="1">
    <location>
        <begin position="129"/>
        <end position="151"/>
    </location>
</feature>
<dbReference type="GO" id="GO:1902604">
    <property type="term" value="P:p-aminobenzoyl-glutamate transmembrane transport"/>
    <property type="evidence" value="ECO:0007669"/>
    <property type="project" value="InterPro"/>
</dbReference>
<feature type="transmembrane region" description="Helical" evidence="1">
    <location>
        <begin position="388"/>
        <end position="405"/>
    </location>
</feature>
<sequence length="513" mass="53606">MMAGSRVVRGAAKGFASFLAVLEKVGNRVPQPFVLFCWLFVLVALASTIADVLGASVTVPGRDQVLDVRGVLSLDGLLYLLGHVITNFIEFPGLGNIFVMVMAVNVTMGTGFLEAGVRWLLSRVPDRGVPYAVAFVAAQGHVFSDASYFVIAPLGAVAFKAADRNPLAGLIGAYACLQGGYAGGFVIGTLDATYIAITEAAVQLVPGLPPVDVHIAMNYFFTTAVGLIFPLVGGWLIAHVLEPRLPGRGEVLTERVELAPEQRRGLVMAMAAVSAYLVLLAVGTLVPGTPFHGVDGTLLSSPLLENLVAVIGAAFVLVGVVFGLVAGTLTKENGLQVLMTKGMRDIAGPTVVVFVIAQVFGVLTWSNLGGVLAIGLADLAKSLHVDGFLALLVMVCVSAALNMVITGGGSLWSLVGPVMVPSLMLLGLSPAVIQAAHRIGDSTTTLITPMSVFLVVLLSMAREYEPGLRLGTLMTRLAIFVIPYFAVWLGVLGIFYFLDLPLGPGAGVELGAR</sequence>
<reference evidence="4 5" key="1">
    <citation type="submission" date="2016-10" db="EMBL/GenBank/DDBJ databases">
        <authorList>
            <person name="Varghese N."/>
            <person name="Submissions S."/>
        </authorList>
    </citation>
    <scope>NUCLEOTIDE SEQUENCE [LARGE SCALE GENOMIC DNA]</scope>
    <source>
        <strain evidence="5">ATCC 20501</strain>
        <strain evidence="3 4">CGMCC 4.3529</strain>
    </source>
</reference>
<feature type="transmembrane region" description="Helical" evidence="1">
    <location>
        <begin position="97"/>
        <end position="117"/>
    </location>
</feature>
<reference evidence="2" key="2">
    <citation type="submission" date="2016-10" db="EMBL/GenBank/DDBJ databases">
        <authorList>
            <person name="de Groot N.N."/>
        </authorList>
    </citation>
    <scope>NUCLEOTIDE SEQUENCE [LARGE SCALE GENOMIC DNA]</scope>
    <source>
        <strain evidence="2">ATCC 20501</strain>
    </source>
</reference>
<dbReference type="Pfam" id="PF03806">
    <property type="entry name" value="ABG_transport"/>
    <property type="match status" value="1"/>
</dbReference>
<evidence type="ECO:0000256" key="1">
    <source>
        <dbReference type="SAM" id="Phobius"/>
    </source>
</evidence>
<accession>A0A1I1L5F6</accession>